<gene>
    <name evidence="2" type="ORF">ODALV1_LOCUS22693</name>
</gene>
<dbReference type="Proteomes" id="UP001642540">
    <property type="component" value="Unassembled WGS sequence"/>
</dbReference>
<feature type="chain" id="PRO_5045313823" evidence="1">
    <location>
        <begin position="21"/>
        <end position="1485"/>
    </location>
</feature>
<reference evidence="2 3" key="1">
    <citation type="submission" date="2024-08" db="EMBL/GenBank/DDBJ databases">
        <authorList>
            <person name="Cucini C."/>
            <person name="Frati F."/>
        </authorList>
    </citation>
    <scope>NUCLEOTIDE SEQUENCE [LARGE SCALE GENOMIC DNA]</scope>
</reference>
<organism evidence="2 3">
    <name type="scientific">Orchesella dallaii</name>
    <dbReference type="NCBI Taxonomy" id="48710"/>
    <lineage>
        <taxon>Eukaryota</taxon>
        <taxon>Metazoa</taxon>
        <taxon>Ecdysozoa</taxon>
        <taxon>Arthropoda</taxon>
        <taxon>Hexapoda</taxon>
        <taxon>Collembola</taxon>
        <taxon>Entomobryomorpha</taxon>
        <taxon>Entomobryoidea</taxon>
        <taxon>Orchesellidae</taxon>
        <taxon>Orchesellinae</taxon>
        <taxon>Orchesella</taxon>
    </lineage>
</organism>
<protein>
    <submittedName>
        <fullName evidence="2">Uncharacterized protein</fullName>
    </submittedName>
</protein>
<accession>A0ABP1RIR2</accession>
<evidence type="ECO:0000256" key="1">
    <source>
        <dbReference type="SAM" id="SignalP"/>
    </source>
</evidence>
<name>A0ABP1RIR2_9HEXA</name>
<sequence>MGFKLCQLIDVAILLHSSASINVYSDNLKSVSTPQTSSDTGSIPGGQSIQAYLKELRTAQLPAINFFSPSKNIIFNSRLRLSPTSAAEEGNNCNGTQLSEKEKLAIWRREQQEQLFRNLTTGPITLFEGKYLYENGEHKEKIDSFSKLTKNHFFPKKYLVELNRKLYKGGILPPSGKEFQLWLDSIQTKSVTIIDAGIESLTKDIESKFNEWKFPLEVTYGNIPEHLNIPSFKTEQKYKVTHLTFELVTTPQSAVIVKAQQLNTSLLIIPSKTGAPLHLQMMDPLDSAQPSNLLKENRNITNFTIEELHANAKLAKNFWKDVGIPSGVHNVLLNEKYLYENFLEIIRENDENLLHQVINPAKEEEPPVEGVCFTVRDVELDDGDKEDPCAFYLDPAGQVEAIHPIVFVKIYEKADKTQKKKMATLAKHNIDKVEARVDNELERNIMIKLIQLEDIKSHAVSTEVALSIQNIDDPHGSADPAHFVKTLDDMEKQVLAEKCELKLSPYKIAFKLSNLATLKSSVTVRKELSPGVVTGSKITDKSIGYLFLGQTIINGIITGDTTALAIVGARTGFDIITGAAVKIGTNTKYFAEASKVGKSTKAIGDVAGPLGSAADIGLGVWSLTKAVNKFKNAENKYDRNDAIADIVQESVSIAVEATVTILSAVFPPFAPLFEAIGAIIDLLSQLAIAIFKAANQVAKINSKIPLSSSEKKYVFNSRFMDWFGTRQKDYLEFLLEEQAANNMAVQHNLKFLQDNPSFLGVVFPSRTLYYDGGCRLTKRHCALKNAWGCTRWENTVTLGTGCDRNRLCGTSWKEICADFRRNVGTWGYDEFKCPCSGSRTDFGEPRRHSTVDFRATKRLYWERAVPEDVSGAEFKCKPGSVTFQDYKVHQEAARTDFLCENAIAILQPRNKRNGTQTMMFNLEDGNDTVYLPTNDPTPNLFRVGNEGNKLFIGGSGKNEFLIDGDCSGNLRGTLTGGRSDVDAVTVLNSCTKGGILSFNGRTISTSDNKVFMQLTSIEAINGRDDEPDLATVDCLTRKVALGGGTDNSRRDVITVPSSTSCVYNVTALTGSYTTIQSEARRGTVSVLVDGRWKSAITNLDVHPDENLKLSMIFASTQSSQVTITTVNRRNGNITIVATASGKSTNPFQFELVTTSQNVTELVVALELTHKNWTSLPATKSSNGQSLTFRLEAKNNEHTVFTMRDSSEKIENQPYITTPYIQIFESNSTQIPGQLVLDREALSPKVFYQLSNITANKTGPNIIQGFQGISNMFLILLSSAMMDVALQPQLQLNGNAAFMEETGQSMNSTAMSKYVQPKWKIQPRPIRIPIGSVYSLSGEDFEDEQRIQLEEVDNGNSTNTNATFQMARNGTNLYFTNIISNNENVGEETQMELTTLIISDYFEEEREVYSNETLPVVGILPSKVTEVTVSLPGLQLLLNNSQIIFEQENSQMSTSNRRNTVANILTELRDWTLLLQEAESSIRASI</sequence>
<proteinExistence type="predicted"/>
<evidence type="ECO:0000313" key="2">
    <source>
        <dbReference type="EMBL" id="CAL8128933.1"/>
    </source>
</evidence>
<feature type="signal peptide" evidence="1">
    <location>
        <begin position="1"/>
        <end position="20"/>
    </location>
</feature>
<comment type="caution">
    <text evidence="2">The sequence shown here is derived from an EMBL/GenBank/DDBJ whole genome shotgun (WGS) entry which is preliminary data.</text>
</comment>
<dbReference type="EMBL" id="CAXLJM020000075">
    <property type="protein sequence ID" value="CAL8128933.1"/>
    <property type="molecule type" value="Genomic_DNA"/>
</dbReference>
<keyword evidence="1" id="KW-0732">Signal</keyword>
<evidence type="ECO:0000313" key="3">
    <source>
        <dbReference type="Proteomes" id="UP001642540"/>
    </source>
</evidence>
<keyword evidence="3" id="KW-1185">Reference proteome</keyword>